<evidence type="ECO:0000256" key="1">
    <source>
        <dbReference type="SAM" id="SignalP"/>
    </source>
</evidence>
<dbReference type="SUPFAM" id="SSF141086">
    <property type="entry name" value="Agglutinin HPA-like"/>
    <property type="match status" value="1"/>
</dbReference>
<comment type="caution">
    <text evidence="2">The sequence shown here is derived from an EMBL/GenBank/DDBJ whole genome shotgun (WGS) entry which is preliminary data.</text>
</comment>
<reference evidence="2" key="2">
    <citation type="journal article" date="2023" name="Science">
        <title>Genomic signatures of disease resistance in endangered staghorn corals.</title>
        <authorList>
            <person name="Vollmer S.V."/>
            <person name="Selwyn J.D."/>
            <person name="Despard B.A."/>
            <person name="Roesel C.L."/>
        </authorList>
    </citation>
    <scope>NUCLEOTIDE SEQUENCE</scope>
    <source>
        <strain evidence="2">K2</strain>
    </source>
</reference>
<keyword evidence="3" id="KW-1185">Reference proteome</keyword>
<organism evidence="2 3">
    <name type="scientific">Acropora cervicornis</name>
    <name type="common">Staghorn coral</name>
    <dbReference type="NCBI Taxonomy" id="6130"/>
    <lineage>
        <taxon>Eukaryota</taxon>
        <taxon>Metazoa</taxon>
        <taxon>Cnidaria</taxon>
        <taxon>Anthozoa</taxon>
        <taxon>Hexacorallia</taxon>
        <taxon>Scleractinia</taxon>
        <taxon>Astrocoeniina</taxon>
        <taxon>Acroporidae</taxon>
        <taxon>Acropora</taxon>
    </lineage>
</organism>
<keyword evidence="1" id="KW-0732">Signal</keyword>
<sequence>MELARRIMPFWLSICFLFIHGVQGAEQGEIEMELIGNETYQCQYASFSGRFPNSRIPVRVFASVNHHSHSHHSHSSHVHDTVLVWVEDISTSRFKTCVVTGGQEFGADYSIHWFAFQGAQSGVQHGQARYGLFTTGTKCTRVVFAPAFSTVPYIQTTVQHGTVDKRKDAMDVWIESLSKTEFEVCLRESRTFDGPHSNLSVNWMAYEQFLPSPWKAKTFSKILFSKYEIPSAQENYALCKTINFTAPFYMPPKVLVTAAKFLNNTSSRITVEKGPLSCWAEEIERTFIEVCVKDYAGIDGRRDDLEVNYVAFGKNDI</sequence>
<dbReference type="InterPro" id="IPR037221">
    <property type="entry name" value="H-type_lectin_dom_sf"/>
</dbReference>
<gene>
    <name evidence="2" type="ORF">P5673_032594</name>
</gene>
<name>A0AAD9PR14_ACRCE</name>
<reference evidence="2" key="1">
    <citation type="journal article" date="2023" name="G3 (Bethesda)">
        <title>Whole genome assembly and annotation of the endangered Caribbean coral Acropora cervicornis.</title>
        <authorList>
            <person name="Selwyn J.D."/>
            <person name="Vollmer S.V."/>
        </authorList>
    </citation>
    <scope>NUCLEOTIDE SEQUENCE</scope>
    <source>
        <strain evidence="2">K2</strain>
    </source>
</reference>
<evidence type="ECO:0000313" key="2">
    <source>
        <dbReference type="EMBL" id="KAK2547425.1"/>
    </source>
</evidence>
<evidence type="ECO:0000313" key="3">
    <source>
        <dbReference type="Proteomes" id="UP001249851"/>
    </source>
</evidence>
<proteinExistence type="predicted"/>
<dbReference type="Gene3D" id="2.60.40.2080">
    <property type="match status" value="2"/>
</dbReference>
<dbReference type="EMBL" id="JARQWQ010000185">
    <property type="protein sequence ID" value="KAK2547425.1"/>
    <property type="molecule type" value="Genomic_DNA"/>
</dbReference>
<accession>A0AAD9PR14</accession>
<dbReference type="Proteomes" id="UP001249851">
    <property type="component" value="Unassembled WGS sequence"/>
</dbReference>
<dbReference type="AlphaFoldDB" id="A0AAD9PR14"/>
<feature type="chain" id="PRO_5042010384" evidence="1">
    <location>
        <begin position="25"/>
        <end position="317"/>
    </location>
</feature>
<protein>
    <submittedName>
        <fullName evidence="2">Uncharacterized protein</fullName>
    </submittedName>
</protein>
<feature type="signal peptide" evidence="1">
    <location>
        <begin position="1"/>
        <end position="24"/>
    </location>
</feature>